<dbReference type="PANTHER" id="PTHR11216">
    <property type="entry name" value="EH DOMAIN"/>
    <property type="match status" value="1"/>
</dbReference>
<dbReference type="SMART" id="SM00054">
    <property type="entry name" value="EFh"/>
    <property type="match status" value="2"/>
</dbReference>
<evidence type="ECO:0000256" key="6">
    <source>
        <dbReference type="ARBA" id="ARBA00022753"/>
    </source>
</evidence>
<organism evidence="13 14">
    <name type="scientific">Chloropicon primus</name>
    <dbReference type="NCBI Taxonomy" id="1764295"/>
    <lineage>
        <taxon>Eukaryota</taxon>
        <taxon>Viridiplantae</taxon>
        <taxon>Chlorophyta</taxon>
        <taxon>Chloropicophyceae</taxon>
        <taxon>Chloropicales</taxon>
        <taxon>Chloropicaceae</taxon>
        <taxon>Chloropicon</taxon>
    </lineage>
</organism>
<evidence type="ECO:0000256" key="3">
    <source>
        <dbReference type="ARBA" id="ARBA00022475"/>
    </source>
</evidence>
<keyword evidence="8" id="KW-0472">Membrane</keyword>
<evidence type="ECO:0000256" key="5">
    <source>
        <dbReference type="ARBA" id="ARBA00022741"/>
    </source>
</evidence>
<evidence type="ECO:0000256" key="1">
    <source>
        <dbReference type="ARBA" id="ARBA00004413"/>
    </source>
</evidence>
<dbReference type="GO" id="GO:0016197">
    <property type="term" value="P:endosomal transport"/>
    <property type="evidence" value="ECO:0007669"/>
    <property type="project" value="TreeGrafter"/>
</dbReference>
<feature type="domain" description="Dynamin-type G" evidence="12">
    <location>
        <begin position="214"/>
        <end position="458"/>
    </location>
</feature>
<dbReference type="Proteomes" id="UP000316726">
    <property type="component" value="Chromosome 3"/>
</dbReference>
<dbReference type="Pfam" id="PF18150">
    <property type="entry name" value="DUF5600"/>
    <property type="match status" value="1"/>
</dbReference>
<dbReference type="InterPro" id="IPR031692">
    <property type="entry name" value="EHD_N"/>
</dbReference>
<dbReference type="GO" id="GO:0006897">
    <property type="term" value="P:endocytosis"/>
    <property type="evidence" value="ECO:0007669"/>
    <property type="project" value="TreeGrafter"/>
</dbReference>
<dbReference type="Pfam" id="PF16880">
    <property type="entry name" value="EHD_N"/>
    <property type="match status" value="1"/>
</dbReference>
<dbReference type="CDD" id="cd09913">
    <property type="entry name" value="EHD"/>
    <property type="match status" value="1"/>
</dbReference>
<dbReference type="Gene3D" id="1.10.238.10">
    <property type="entry name" value="EF-hand"/>
    <property type="match status" value="1"/>
</dbReference>
<comment type="subcellular location">
    <subcellularLocation>
        <location evidence="1">Cell membrane</location>
        <topology evidence="1">Peripheral membrane protein</topology>
        <orientation evidence="1">Cytoplasmic side</orientation>
    </subcellularLocation>
    <subcellularLocation>
        <location evidence="2">Endosome membrane</location>
        <topology evidence="2">Peripheral membrane protein</topology>
    </subcellularLocation>
</comment>
<dbReference type="PROSITE" id="PS50222">
    <property type="entry name" value="EF_HAND_2"/>
    <property type="match status" value="1"/>
</dbReference>
<dbReference type="EMBL" id="CP031036">
    <property type="protein sequence ID" value="QDZ19612.1"/>
    <property type="molecule type" value="Genomic_DNA"/>
</dbReference>
<dbReference type="SUPFAM" id="SSF47473">
    <property type="entry name" value="EF-hand"/>
    <property type="match status" value="1"/>
</dbReference>
<dbReference type="PROSITE" id="PS50031">
    <property type="entry name" value="EH"/>
    <property type="match status" value="1"/>
</dbReference>
<keyword evidence="7" id="KW-0106">Calcium</keyword>
<evidence type="ECO:0000313" key="13">
    <source>
        <dbReference type="EMBL" id="QDZ19612.1"/>
    </source>
</evidence>
<dbReference type="GO" id="GO:0005525">
    <property type="term" value="F:GTP binding"/>
    <property type="evidence" value="ECO:0007669"/>
    <property type="project" value="InterPro"/>
</dbReference>
<dbReference type="GO" id="GO:0010008">
    <property type="term" value="C:endosome membrane"/>
    <property type="evidence" value="ECO:0007669"/>
    <property type="project" value="UniProtKB-SubCell"/>
</dbReference>
<reference evidence="13 14" key="1">
    <citation type="submission" date="2018-07" db="EMBL/GenBank/DDBJ databases">
        <title>The complete nuclear genome of the prasinophyte Chloropicon primus (CCMP1205).</title>
        <authorList>
            <person name="Pombert J.-F."/>
            <person name="Otis C."/>
            <person name="Turmel M."/>
            <person name="Lemieux C."/>
        </authorList>
    </citation>
    <scope>NUCLEOTIDE SEQUENCE [LARGE SCALE GENOMIC DNA]</scope>
    <source>
        <strain evidence="13 14">CCMP1205</strain>
    </source>
</reference>
<keyword evidence="5" id="KW-0547">Nucleotide-binding</keyword>
<gene>
    <name evidence="13" type="ORF">A3770_03p21300</name>
</gene>
<keyword evidence="6" id="KW-0967">Endosome</keyword>
<dbReference type="InterPro" id="IPR002048">
    <property type="entry name" value="EF_hand_dom"/>
</dbReference>
<evidence type="ECO:0000256" key="9">
    <source>
        <dbReference type="SAM" id="MobiDB-lite"/>
    </source>
</evidence>
<accession>A0A5B8MJT0</accession>
<evidence type="ECO:0000256" key="8">
    <source>
        <dbReference type="ARBA" id="ARBA00023136"/>
    </source>
</evidence>
<dbReference type="Gene3D" id="1.10.268.20">
    <property type="match status" value="1"/>
</dbReference>
<feature type="compositionally biased region" description="Basic and acidic residues" evidence="9">
    <location>
        <begin position="16"/>
        <end position="31"/>
    </location>
</feature>
<dbReference type="InterPro" id="IPR027417">
    <property type="entry name" value="P-loop_NTPase"/>
</dbReference>
<protein>
    <submittedName>
        <fullName evidence="13">EH domain-containing protein</fullName>
    </submittedName>
</protein>
<feature type="domain" description="EF-hand" evidence="11">
    <location>
        <begin position="44"/>
        <end position="79"/>
    </location>
</feature>
<feature type="region of interest" description="Disordered" evidence="9">
    <location>
        <begin position="1"/>
        <end position="44"/>
    </location>
</feature>
<dbReference type="SMART" id="SM00027">
    <property type="entry name" value="EH"/>
    <property type="match status" value="1"/>
</dbReference>
<keyword evidence="3" id="KW-1003">Cell membrane</keyword>
<dbReference type="STRING" id="1764295.A0A5B8MJT0"/>
<dbReference type="InterPro" id="IPR030381">
    <property type="entry name" value="G_DYNAMIN_dom"/>
</dbReference>
<dbReference type="InterPro" id="IPR040990">
    <property type="entry name" value="DUF5600"/>
</dbReference>
<evidence type="ECO:0000256" key="2">
    <source>
        <dbReference type="ARBA" id="ARBA00004481"/>
    </source>
</evidence>
<name>A0A5B8MJT0_9CHLO</name>
<dbReference type="Pfam" id="PF12763">
    <property type="entry name" value="EH"/>
    <property type="match status" value="1"/>
</dbReference>
<evidence type="ECO:0000256" key="7">
    <source>
        <dbReference type="ARBA" id="ARBA00022837"/>
    </source>
</evidence>
<sequence length="561" mass="62838">MFSSSKKSPSPSPQGKEGKAKTPSKKGDGSAKKPNYSRPLGLGDSPGEFYKWFKEADKDKDGVVNGNEAVTFFSRSRLPQPTLAKVWALADSKRRGTLELEEFVVAMKLISIAQAGRTINSQVAREINKEQDLSLPQLVGINVSGSFEPAVKPSASPMKSKLGLGTKVNPKMSVKNVNSLQDGLCKLYMKNLKPLEEKFQFPLFHSPVMRPQDFSAKPSVMMLGQYSVGKTSFIKYLLGEQYPSAVIGPEPTTDRFVVVSHSVTAKTMPGNALAVSADKPYAGLTKFGQKFLNKFAGAEMPAELLNSIDIVDTPGVLSGEKQRLERGYEFPEVVRWFAERTDLILLLFDPYKLDISDEFKRVIQALHGFDDKVRIVLNKADQVDSQHLMKVYGALMWSLSRIFRSPEVPRVYTGNFQDSEYVYTEFGDLMDRERKNLIEDLYEIPQSNAARKISEFVKRVRSLKIHCLILSALRDSMPTMFGKESKQQKLVSRLEETFLKVQQKNNLAVGDFPALEPFREHLRSCKIDSFSKLSADKLKAMDDILESEVPALMQKFGNPFG</sequence>
<evidence type="ECO:0000256" key="4">
    <source>
        <dbReference type="ARBA" id="ARBA00022723"/>
    </source>
</evidence>
<keyword evidence="4" id="KW-0479">Metal-binding</keyword>
<dbReference type="SUPFAM" id="SSF52540">
    <property type="entry name" value="P-loop containing nucleoside triphosphate hydrolases"/>
    <property type="match status" value="1"/>
</dbReference>
<dbReference type="GO" id="GO:0005509">
    <property type="term" value="F:calcium ion binding"/>
    <property type="evidence" value="ECO:0007669"/>
    <property type="project" value="InterPro"/>
</dbReference>
<evidence type="ECO:0000259" key="10">
    <source>
        <dbReference type="PROSITE" id="PS50031"/>
    </source>
</evidence>
<proteinExistence type="predicted"/>
<evidence type="ECO:0000259" key="11">
    <source>
        <dbReference type="PROSITE" id="PS50222"/>
    </source>
</evidence>
<dbReference type="PROSITE" id="PS51718">
    <property type="entry name" value="G_DYNAMIN_2"/>
    <property type="match status" value="1"/>
</dbReference>
<dbReference type="OrthoDB" id="1716625at2759"/>
<dbReference type="GO" id="GO:0005886">
    <property type="term" value="C:plasma membrane"/>
    <property type="evidence" value="ECO:0007669"/>
    <property type="project" value="UniProtKB-SubCell"/>
</dbReference>
<dbReference type="InterPro" id="IPR045063">
    <property type="entry name" value="Dynamin_N"/>
</dbReference>
<dbReference type="Gene3D" id="3.40.50.300">
    <property type="entry name" value="P-loop containing nucleotide triphosphate hydrolases"/>
    <property type="match status" value="1"/>
</dbReference>
<evidence type="ECO:0000259" key="12">
    <source>
        <dbReference type="PROSITE" id="PS51718"/>
    </source>
</evidence>
<dbReference type="PANTHER" id="PTHR11216:SF31">
    <property type="entry name" value="AT21416P"/>
    <property type="match status" value="1"/>
</dbReference>
<evidence type="ECO:0000313" key="14">
    <source>
        <dbReference type="Proteomes" id="UP000316726"/>
    </source>
</evidence>
<dbReference type="CDD" id="cd00052">
    <property type="entry name" value="EH"/>
    <property type="match status" value="1"/>
</dbReference>
<dbReference type="InterPro" id="IPR011992">
    <property type="entry name" value="EF-hand-dom_pair"/>
</dbReference>
<dbReference type="InterPro" id="IPR000261">
    <property type="entry name" value="EH_dom"/>
</dbReference>
<dbReference type="Pfam" id="PF00350">
    <property type="entry name" value="Dynamin_N"/>
    <property type="match status" value="1"/>
</dbReference>
<feature type="domain" description="EH" evidence="10">
    <location>
        <begin position="45"/>
        <end position="127"/>
    </location>
</feature>
<keyword evidence="14" id="KW-1185">Reference proteome</keyword>
<dbReference type="AlphaFoldDB" id="A0A5B8MJT0"/>